<keyword evidence="3" id="KW-1185">Reference proteome</keyword>
<protein>
    <submittedName>
        <fullName evidence="2">Uncharacterized protein</fullName>
    </submittedName>
</protein>
<feature type="transmembrane region" description="Helical" evidence="1">
    <location>
        <begin position="134"/>
        <end position="159"/>
    </location>
</feature>
<reference evidence="3" key="1">
    <citation type="journal article" date="2019" name="Int. J. Syst. Evol. Microbiol.">
        <title>The Global Catalogue of Microorganisms (GCM) 10K type strain sequencing project: providing services to taxonomists for standard genome sequencing and annotation.</title>
        <authorList>
            <consortium name="The Broad Institute Genomics Platform"/>
            <consortium name="The Broad Institute Genome Sequencing Center for Infectious Disease"/>
            <person name="Wu L."/>
            <person name="Ma J."/>
        </authorList>
    </citation>
    <scope>NUCLEOTIDE SEQUENCE [LARGE SCALE GENOMIC DNA]</scope>
    <source>
        <strain evidence="3">JCM 17975</strain>
    </source>
</reference>
<keyword evidence="1" id="KW-0472">Membrane</keyword>
<feature type="transmembrane region" description="Helical" evidence="1">
    <location>
        <begin position="179"/>
        <end position="198"/>
    </location>
</feature>
<organism evidence="2 3">
    <name type="scientific">Promicromonospora umidemergens</name>
    <dbReference type="NCBI Taxonomy" id="629679"/>
    <lineage>
        <taxon>Bacteria</taxon>
        <taxon>Bacillati</taxon>
        <taxon>Actinomycetota</taxon>
        <taxon>Actinomycetes</taxon>
        <taxon>Micrococcales</taxon>
        <taxon>Promicromonosporaceae</taxon>
        <taxon>Promicromonospora</taxon>
    </lineage>
</organism>
<evidence type="ECO:0000313" key="2">
    <source>
        <dbReference type="EMBL" id="GAA4725480.1"/>
    </source>
</evidence>
<dbReference type="RefSeq" id="WP_253868449.1">
    <property type="nucleotide sequence ID" value="NZ_BAABHM010000038.1"/>
</dbReference>
<comment type="caution">
    <text evidence="2">The sequence shown here is derived from an EMBL/GenBank/DDBJ whole genome shotgun (WGS) entry which is preliminary data.</text>
</comment>
<evidence type="ECO:0000313" key="3">
    <source>
        <dbReference type="Proteomes" id="UP001500843"/>
    </source>
</evidence>
<keyword evidence="1" id="KW-1133">Transmembrane helix</keyword>
<dbReference type="Proteomes" id="UP001500843">
    <property type="component" value="Unassembled WGS sequence"/>
</dbReference>
<proteinExistence type="predicted"/>
<gene>
    <name evidence="2" type="ORF">GCM10023198_58180</name>
</gene>
<keyword evidence="1" id="KW-0812">Transmembrane</keyword>
<evidence type="ECO:0000256" key="1">
    <source>
        <dbReference type="SAM" id="Phobius"/>
    </source>
</evidence>
<name>A0ABP8YCA0_9MICO</name>
<accession>A0ABP8YCA0</accession>
<dbReference type="EMBL" id="BAABHM010000038">
    <property type="protein sequence ID" value="GAA4725480.1"/>
    <property type="molecule type" value="Genomic_DNA"/>
</dbReference>
<sequence>MSVGQWWAARRVKPGDGRPLQRFRWWQMPVRSLFSIQLTSSDGGVGTFAVDVRHWARLDDSKVRAHLFIDERHEAESKVPASFPVDGGRIAVTMSNFGVRRCHYIPAQGTPQQLSPDPASAEGRRARLDADHPVLSRTIGSVSILMLVIGIGLNLLQVAEPISQIPPIAESLGTFESPIHLPLWLNLALGAGAVLASMERALRLRYTPLLDMAGN</sequence>